<evidence type="ECO:0000256" key="4">
    <source>
        <dbReference type="ARBA" id="ARBA00022702"/>
    </source>
</evidence>
<evidence type="ECO:0000256" key="2">
    <source>
        <dbReference type="ARBA" id="ARBA00009178"/>
    </source>
</evidence>
<evidence type="ECO:0000256" key="3">
    <source>
        <dbReference type="ARBA" id="ARBA00022525"/>
    </source>
</evidence>
<evidence type="ECO:0000313" key="8">
    <source>
        <dbReference type="EMBL" id="ESQ28495.1"/>
    </source>
</evidence>
<proteinExistence type="inferred from homology"/>
<dbReference type="KEGG" id="eus:EUTSA_v10019673mg"/>
<gene>
    <name evidence="8" type="ORF">EUTSA_v10019673mg</name>
</gene>
<keyword evidence="9" id="KW-1185">Reference proteome</keyword>
<organism evidence="8 9">
    <name type="scientific">Eutrema salsugineum</name>
    <name type="common">Saltwater cress</name>
    <name type="synonym">Sisymbrium salsugineum</name>
    <dbReference type="NCBI Taxonomy" id="72664"/>
    <lineage>
        <taxon>Eukaryota</taxon>
        <taxon>Viridiplantae</taxon>
        <taxon>Streptophyta</taxon>
        <taxon>Embryophyta</taxon>
        <taxon>Tracheophyta</taxon>
        <taxon>Spermatophyta</taxon>
        <taxon>Magnoliopsida</taxon>
        <taxon>eudicotyledons</taxon>
        <taxon>Gunneridae</taxon>
        <taxon>Pentapetalae</taxon>
        <taxon>rosids</taxon>
        <taxon>malvids</taxon>
        <taxon>Brassicales</taxon>
        <taxon>Brassicaceae</taxon>
        <taxon>Eutremeae</taxon>
        <taxon>Eutrema</taxon>
    </lineage>
</organism>
<accession>V4JT77</accession>
<evidence type="ECO:0000256" key="7">
    <source>
        <dbReference type="SAM" id="SignalP"/>
    </source>
</evidence>
<comment type="similarity">
    <text evidence="2">Belongs to the plant rapid alkalinization factor (RALF) family.</text>
</comment>
<protein>
    <submittedName>
        <fullName evidence="8">Uncharacterized protein</fullName>
    </submittedName>
</protein>
<dbReference type="EMBL" id="KI517953">
    <property type="protein sequence ID" value="ESQ28495.1"/>
    <property type="molecule type" value="Genomic_DNA"/>
</dbReference>
<keyword evidence="4" id="KW-0372">Hormone</keyword>
<keyword evidence="5 7" id="KW-0732">Signal</keyword>
<feature type="signal peptide" evidence="7">
    <location>
        <begin position="1"/>
        <end position="21"/>
    </location>
</feature>
<reference evidence="8 9" key="1">
    <citation type="journal article" date="2013" name="Front. Plant Sci.">
        <title>The Reference Genome of the Halophytic Plant Eutrema salsugineum.</title>
        <authorList>
            <person name="Yang R."/>
            <person name="Jarvis D.E."/>
            <person name="Chen H."/>
            <person name="Beilstein M.A."/>
            <person name="Grimwood J."/>
            <person name="Jenkins J."/>
            <person name="Shu S."/>
            <person name="Prochnik S."/>
            <person name="Xin M."/>
            <person name="Ma C."/>
            <person name="Schmutz J."/>
            <person name="Wing R.A."/>
            <person name="Mitchell-Olds T."/>
            <person name="Schumaker K.S."/>
            <person name="Wang X."/>
        </authorList>
    </citation>
    <scope>NUCLEOTIDE SEQUENCE [LARGE SCALE GENOMIC DNA]</scope>
</reference>
<keyword evidence="3" id="KW-0964">Secreted</keyword>
<dbReference type="GO" id="GO:0005576">
    <property type="term" value="C:extracellular region"/>
    <property type="evidence" value="ECO:0007669"/>
    <property type="project" value="UniProtKB-SubCell"/>
</dbReference>
<evidence type="ECO:0000256" key="5">
    <source>
        <dbReference type="ARBA" id="ARBA00022729"/>
    </source>
</evidence>
<evidence type="ECO:0000256" key="1">
    <source>
        <dbReference type="ARBA" id="ARBA00004613"/>
    </source>
</evidence>
<dbReference type="InterPro" id="IPR008801">
    <property type="entry name" value="RALF"/>
</dbReference>
<feature type="chain" id="PRO_5004719361" evidence="7">
    <location>
        <begin position="22"/>
        <end position="116"/>
    </location>
</feature>
<name>V4JT77_EUTSA</name>
<dbReference type="Proteomes" id="UP000030689">
    <property type="component" value="Unassembled WGS sequence"/>
</dbReference>
<dbReference type="GO" id="GO:0040008">
    <property type="term" value="P:regulation of growth"/>
    <property type="evidence" value="ECO:0007669"/>
    <property type="project" value="UniProtKB-ARBA"/>
</dbReference>
<sequence length="116" mass="13370">MKILITVVIISTTLFPALVQSRHVKCDQFGGNCIDRGEETIKNMISSWDVSRRIFHAARYISYDAMNHNIPAKQRYISYDALKHNVPAKQHGQKDLPDNQYRRACLLNTLCLRIPN</sequence>
<dbReference type="Pfam" id="PF05498">
    <property type="entry name" value="RALF"/>
    <property type="match status" value="1"/>
</dbReference>
<dbReference type="OMA" id="QGTRYIN"/>
<dbReference type="Gramene" id="ESQ28495">
    <property type="protein sequence ID" value="ESQ28495"/>
    <property type="gene ID" value="EUTSA_v10019673mg"/>
</dbReference>
<comment type="subcellular location">
    <subcellularLocation>
        <location evidence="1">Secreted</location>
    </subcellularLocation>
</comment>
<evidence type="ECO:0000256" key="6">
    <source>
        <dbReference type="ARBA" id="ARBA00023157"/>
    </source>
</evidence>
<keyword evidence="6" id="KW-1015">Disulfide bond</keyword>
<evidence type="ECO:0000313" key="9">
    <source>
        <dbReference type="Proteomes" id="UP000030689"/>
    </source>
</evidence>
<dbReference type="GO" id="GO:0005179">
    <property type="term" value="F:hormone activity"/>
    <property type="evidence" value="ECO:0007669"/>
    <property type="project" value="UniProtKB-KW"/>
</dbReference>
<dbReference type="AlphaFoldDB" id="V4JT77"/>